<proteinExistence type="predicted"/>
<evidence type="ECO:0000313" key="2">
    <source>
        <dbReference type="EMBL" id="KAK9938313.1"/>
    </source>
</evidence>
<sequence length="88" mass="9934">MSTRRSLVSCDPDMQSQIQKILQKGHGSFKVLEFTGFLDIWEPATLAIKRGAYSIRRSSEPSVVVAENFSPNTIVSNFQYLLEVLRIS</sequence>
<evidence type="ECO:0000259" key="1">
    <source>
        <dbReference type="Pfam" id="PF23080"/>
    </source>
</evidence>
<reference evidence="2 3" key="1">
    <citation type="journal article" date="2023" name="G3 (Bethesda)">
        <title>A chromosome-length genome assembly and annotation of blackberry (Rubus argutus, cv. 'Hillquist').</title>
        <authorList>
            <person name="Bruna T."/>
            <person name="Aryal R."/>
            <person name="Dudchenko O."/>
            <person name="Sargent D.J."/>
            <person name="Mead D."/>
            <person name="Buti M."/>
            <person name="Cavallini A."/>
            <person name="Hytonen T."/>
            <person name="Andres J."/>
            <person name="Pham M."/>
            <person name="Weisz D."/>
            <person name="Mascagni F."/>
            <person name="Usai G."/>
            <person name="Natali L."/>
            <person name="Bassil N."/>
            <person name="Fernandez G.E."/>
            <person name="Lomsadze A."/>
            <person name="Armour M."/>
            <person name="Olukolu B."/>
            <person name="Poorten T."/>
            <person name="Britton C."/>
            <person name="Davik J."/>
            <person name="Ashrafi H."/>
            <person name="Aiden E.L."/>
            <person name="Borodovsky M."/>
            <person name="Worthington M."/>
        </authorList>
    </citation>
    <scope>NUCLEOTIDE SEQUENCE [LARGE SCALE GENOMIC DNA]</scope>
    <source>
        <strain evidence="2">PI 553951</strain>
    </source>
</reference>
<organism evidence="2 3">
    <name type="scientific">Rubus argutus</name>
    <name type="common">Southern blackberry</name>
    <dbReference type="NCBI Taxonomy" id="59490"/>
    <lineage>
        <taxon>Eukaryota</taxon>
        <taxon>Viridiplantae</taxon>
        <taxon>Streptophyta</taxon>
        <taxon>Embryophyta</taxon>
        <taxon>Tracheophyta</taxon>
        <taxon>Spermatophyta</taxon>
        <taxon>Magnoliopsida</taxon>
        <taxon>eudicotyledons</taxon>
        <taxon>Gunneridae</taxon>
        <taxon>Pentapetalae</taxon>
        <taxon>rosids</taxon>
        <taxon>fabids</taxon>
        <taxon>Rosales</taxon>
        <taxon>Rosaceae</taxon>
        <taxon>Rosoideae</taxon>
        <taxon>Rosoideae incertae sedis</taxon>
        <taxon>Rubus</taxon>
    </lineage>
</organism>
<dbReference type="PANTHER" id="PTHR31149">
    <property type="entry name" value="EXPRESSED PROTEIN"/>
    <property type="match status" value="1"/>
</dbReference>
<dbReference type="GO" id="GO:0005886">
    <property type="term" value="C:plasma membrane"/>
    <property type="evidence" value="ECO:0007669"/>
    <property type="project" value="TreeGrafter"/>
</dbReference>
<feature type="domain" description="DUF7046" evidence="1">
    <location>
        <begin position="32"/>
        <end position="76"/>
    </location>
</feature>
<dbReference type="Proteomes" id="UP001457282">
    <property type="component" value="Unassembled WGS sequence"/>
</dbReference>
<dbReference type="PANTHER" id="PTHR31149:SF10">
    <property type="entry name" value="OS05G0100900 PROTEIN"/>
    <property type="match status" value="1"/>
</dbReference>
<accession>A0AAW1XPE5</accession>
<dbReference type="Pfam" id="PF23080">
    <property type="entry name" value="DUF7046"/>
    <property type="match status" value="1"/>
</dbReference>
<gene>
    <name evidence="2" type="ORF">M0R45_015060</name>
</gene>
<comment type="caution">
    <text evidence="2">The sequence shown here is derived from an EMBL/GenBank/DDBJ whole genome shotgun (WGS) entry which is preliminary data.</text>
</comment>
<dbReference type="InterPro" id="IPR055474">
    <property type="entry name" value="DUF7046"/>
</dbReference>
<dbReference type="EMBL" id="JBEDUW010000003">
    <property type="protein sequence ID" value="KAK9938313.1"/>
    <property type="molecule type" value="Genomic_DNA"/>
</dbReference>
<name>A0AAW1XPE5_RUBAR</name>
<keyword evidence="3" id="KW-1185">Reference proteome</keyword>
<evidence type="ECO:0000313" key="3">
    <source>
        <dbReference type="Proteomes" id="UP001457282"/>
    </source>
</evidence>
<dbReference type="AlphaFoldDB" id="A0AAW1XPE5"/>
<protein>
    <recommendedName>
        <fullName evidence="1">DUF7046 domain-containing protein</fullName>
    </recommendedName>
</protein>